<protein>
    <submittedName>
        <fullName evidence="8">Type III secretion protein</fullName>
    </submittedName>
</protein>
<keyword evidence="9" id="KW-1185">Reference proteome</keyword>
<evidence type="ECO:0000256" key="3">
    <source>
        <dbReference type="ARBA" id="ARBA00022475"/>
    </source>
</evidence>
<dbReference type="PANTHER" id="PTHR30065">
    <property type="entry name" value="FLAGELLAR BIOSYNTHETIC PROTEIN FLIR"/>
    <property type="match status" value="1"/>
</dbReference>
<evidence type="ECO:0000313" key="8">
    <source>
        <dbReference type="EMBL" id="RVV97967.1"/>
    </source>
</evidence>
<dbReference type="RefSeq" id="WP_127906632.1">
    <property type="nucleotide sequence ID" value="NZ_RQXX01000003.1"/>
</dbReference>
<comment type="similarity">
    <text evidence="2">Belongs to the FliR/MopE/SpaR family.</text>
</comment>
<dbReference type="Proteomes" id="UP000285908">
    <property type="component" value="Unassembled WGS sequence"/>
</dbReference>
<dbReference type="PANTHER" id="PTHR30065:SF8">
    <property type="entry name" value="FLAGELLAR BIOSYNTHETIC PROTEIN FLIR"/>
    <property type="match status" value="1"/>
</dbReference>
<evidence type="ECO:0000256" key="7">
    <source>
        <dbReference type="SAM" id="Phobius"/>
    </source>
</evidence>
<dbReference type="InterPro" id="IPR002010">
    <property type="entry name" value="T3SS_IM_R"/>
</dbReference>
<dbReference type="PRINTS" id="PR00953">
    <property type="entry name" value="TYPE3IMRPROT"/>
</dbReference>
<feature type="transmembrane region" description="Helical" evidence="7">
    <location>
        <begin position="130"/>
        <end position="148"/>
    </location>
</feature>
<keyword evidence="5 7" id="KW-1133">Transmembrane helix</keyword>
<comment type="subcellular location">
    <subcellularLocation>
        <location evidence="1">Cell membrane</location>
        <topology evidence="1">Multi-pass membrane protein</topology>
    </subcellularLocation>
</comment>
<evidence type="ECO:0000313" key="9">
    <source>
        <dbReference type="Proteomes" id="UP000285908"/>
    </source>
</evidence>
<comment type="caution">
    <text evidence="8">The sequence shown here is derived from an EMBL/GenBank/DDBJ whole genome shotgun (WGS) entry which is preliminary data.</text>
</comment>
<keyword evidence="3" id="KW-1003">Cell membrane</keyword>
<evidence type="ECO:0000256" key="5">
    <source>
        <dbReference type="ARBA" id="ARBA00022989"/>
    </source>
</evidence>
<feature type="transmembrane region" description="Helical" evidence="7">
    <location>
        <begin position="215"/>
        <end position="237"/>
    </location>
</feature>
<evidence type="ECO:0000256" key="1">
    <source>
        <dbReference type="ARBA" id="ARBA00004651"/>
    </source>
</evidence>
<dbReference type="OrthoDB" id="9779817at2"/>
<reference evidence="8 9" key="1">
    <citation type="submission" date="2018-11" db="EMBL/GenBank/DDBJ databases">
        <title>Mesobaculum littorinae gen. nov., sp. nov., isolated from Littorina scabra that represents a novel genus of the order Rhodobacteraceae.</title>
        <authorList>
            <person name="Li F."/>
        </authorList>
    </citation>
    <scope>NUCLEOTIDE SEQUENCE [LARGE SCALE GENOMIC DNA]</scope>
    <source>
        <strain evidence="8 9">M0103</strain>
    </source>
</reference>
<keyword evidence="4 7" id="KW-0812">Transmembrane</keyword>
<gene>
    <name evidence="8" type="ORF">EKE94_10895</name>
</gene>
<feature type="transmembrane region" description="Helical" evidence="7">
    <location>
        <begin position="48"/>
        <end position="65"/>
    </location>
</feature>
<keyword evidence="6 7" id="KW-0472">Membrane</keyword>
<sequence length="260" mass="26958">MIPPLAAAAELLGLSQAALALGFFVFLRVGAVMALLPAFGEQVVPLRVRLVLSLALTLLVAPGLSDLPRLGPGADWPRLMVTEPLAGIALGAVLRLLVMVLQIAGVMAAQATSLSQIFGTQAAEPLPAMGHMLTMAGLCALVMTGLHVRAVELLLLSYELLPPGLFPDAGELLEWGVARVGHAFGLAFSLAAPFVIASMLYNLTLGIINRAMPQLMVAFVGAPAITAGGLILMALSLPGMIGVWMRSVDAVLANPFTVTP</sequence>
<dbReference type="AlphaFoldDB" id="A0A438AH98"/>
<evidence type="ECO:0000256" key="6">
    <source>
        <dbReference type="ARBA" id="ARBA00023136"/>
    </source>
</evidence>
<evidence type="ECO:0000256" key="2">
    <source>
        <dbReference type="ARBA" id="ARBA00009772"/>
    </source>
</evidence>
<feature type="transmembrane region" description="Helical" evidence="7">
    <location>
        <begin position="85"/>
        <end position="109"/>
    </location>
</feature>
<organism evidence="8 9">
    <name type="scientific">Mesobaculum littorinae</name>
    <dbReference type="NCBI Taxonomy" id="2486419"/>
    <lineage>
        <taxon>Bacteria</taxon>
        <taxon>Pseudomonadati</taxon>
        <taxon>Pseudomonadota</taxon>
        <taxon>Alphaproteobacteria</taxon>
        <taxon>Rhodobacterales</taxon>
        <taxon>Roseobacteraceae</taxon>
        <taxon>Mesobaculum</taxon>
    </lineage>
</organism>
<evidence type="ECO:0000256" key="4">
    <source>
        <dbReference type="ARBA" id="ARBA00022692"/>
    </source>
</evidence>
<name>A0A438AH98_9RHOB</name>
<feature type="transmembrane region" description="Helical" evidence="7">
    <location>
        <begin position="12"/>
        <end position="36"/>
    </location>
</feature>
<accession>A0A438AH98</accession>
<feature type="transmembrane region" description="Helical" evidence="7">
    <location>
        <begin position="183"/>
        <end position="203"/>
    </location>
</feature>
<dbReference type="GO" id="GO:0005886">
    <property type="term" value="C:plasma membrane"/>
    <property type="evidence" value="ECO:0007669"/>
    <property type="project" value="UniProtKB-SubCell"/>
</dbReference>
<dbReference type="EMBL" id="RQXX01000003">
    <property type="protein sequence ID" value="RVV97967.1"/>
    <property type="molecule type" value="Genomic_DNA"/>
</dbReference>
<dbReference type="GO" id="GO:0006605">
    <property type="term" value="P:protein targeting"/>
    <property type="evidence" value="ECO:0007669"/>
    <property type="project" value="InterPro"/>
</dbReference>
<dbReference type="Pfam" id="PF01311">
    <property type="entry name" value="Bac_export_1"/>
    <property type="match status" value="1"/>
</dbReference>
<proteinExistence type="inferred from homology"/>